<name>A0A2C6MD97_9FIRM</name>
<organism evidence="3 4">
    <name type="scientific">Desulforamulus profundi</name>
    <dbReference type="NCBI Taxonomy" id="1383067"/>
    <lineage>
        <taxon>Bacteria</taxon>
        <taxon>Bacillati</taxon>
        <taxon>Bacillota</taxon>
        <taxon>Clostridia</taxon>
        <taxon>Eubacteriales</taxon>
        <taxon>Peptococcaceae</taxon>
        <taxon>Desulforamulus</taxon>
    </lineage>
</organism>
<accession>A0A2C6MD97</accession>
<evidence type="ECO:0000313" key="3">
    <source>
        <dbReference type="EMBL" id="PHJ37246.1"/>
    </source>
</evidence>
<feature type="region of interest" description="Disordered" evidence="1">
    <location>
        <begin position="20"/>
        <end position="113"/>
    </location>
</feature>
<dbReference type="AlphaFoldDB" id="A0A2C6MD97"/>
<sequence length="158" mass="15815">MKRKLLTIGLALAVSVSLVGCNAASPGGDPGKQSAGTLEPAKPGQPETGEPGKPKEPAGPVSPDTESKGTPEAAKPDSKSANAPVEPGKPAVEGGSTSTAPKEPNAPKTPVLSKGDISIQVGASLPEFVLPDLQGKKTGASSIITQSKLTIINFWATT</sequence>
<feature type="signal peptide" evidence="2">
    <location>
        <begin position="1"/>
        <end position="23"/>
    </location>
</feature>
<feature type="compositionally biased region" description="Basic and acidic residues" evidence="1">
    <location>
        <begin position="65"/>
        <end position="78"/>
    </location>
</feature>
<keyword evidence="4" id="KW-1185">Reference proteome</keyword>
<dbReference type="EMBL" id="AWQQ01000105">
    <property type="protein sequence ID" value="PHJ37246.1"/>
    <property type="molecule type" value="Genomic_DNA"/>
</dbReference>
<dbReference type="PROSITE" id="PS51257">
    <property type="entry name" value="PROKAR_LIPOPROTEIN"/>
    <property type="match status" value="1"/>
</dbReference>
<feature type="chain" id="PRO_5013129880" evidence="2">
    <location>
        <begin position="24"/>
        <end position="158"/>
    </location>
</feature>
<keyword evidence="2" id="KW-0732">Signal</keyword>
<proteinExistence type="predicted"/>
<gene>
    <name evidence="3" type="ORF">P378_17755</name>
</gene>
<reference evidence="3 4" key="1">
    <citation type="submission" date="2013-09" db="EMBL/GenBank/DDBJ databases">
        <title>Biodegradation of hydrocarbons in the deep terrestrial subsurface : characterization of a microbial consortium composed of two Desulfotomaculum species originating from a deep geological formation.</title>
        <authorList>
            <person name="Aullo T."/>
            <person name="Berlendis S."/>
            <person name="Lascourreges J.-F."/>
            <person name="Dessort D."/>
            <person name="Saint-Laurent S."/>
            <person name="Schraauwers B."/>
            <person name="Mas J."/>
            <person name="Magot M."/>
            <person name="Ranchou-Peyruse A."/>
        </authorList>
    </citation>
    <scope>NUCLEOTIDE SEQUENCE [LARGE SCALE GENOMIC DNA]</scope>
    <source>
        <strain evidence="3 4">Bs107</strain>
    </source>
</reference>
<evidence type="ECO:0000256" key="2">
    <source>
        <dbReference type="SAM" id="SignalP"/>
    </source>
</evidence>
<protein>
    <submittedName>
        <fullName evidence="3">Uncharacterized protein</fullName>
    </submittedName>
</protein>
<comment type="caution">
    <text evidence="3">The sequence shown here is derived from an EMBL/GenBank/DDBJ whole genome shotgun (WGS) entry which is preliminary data.</text>
</comment>
<evidence type="ECO:0000256" key="1">
    <source>
        <dbReference type="SAM" id="MobiDB-lite"/>
    </source>
</evidence>
<dbReference type="Gene3D" id="3.40.30.10">
    <property type="entry name" value="Glutaredoxin"/>
    <property type="match status" value="1"/>
</dbReference>
<evidence type="ECO:0000313" key="4">
    <source>
        <dbReference type="Proteomes" id="UP000222564"/>
    </source>
</evidence>
<dbReference type="Proteomes" id="UP000222564">
    <property type="component" value="Unassembled WGS sequence"/>
</dbReference>